<accession>A0ABN1ICA5</accession>
<evidence type="ECO:0000313" key="4">
    <source>
        <dbReference type="EMBL" id="GAA0706144.1"/>
    </source>
</evidence>
<dbReference type="Gene3D" id="3.40.30.10">
    <property type="entry name" value="Glutaredoxin"/>
    <property type="match status" value="1"/>
</dbReference>
<evidence type="ECO:0000259" key="3">
    <source>
        <dbReference type="Pfam" id="PF00462"/>
    </source>
</evidence>
<dbReference type="Proteomes" id="UP001501523">
    <property type="component" value="Unassembled WGS sequence"/>
</dbReference>
<protein>
    <recommendedName>
        <fullName evidence="3">Glutaredoxin domain-containing protein</fullName>
    </recommendedName>
</protein>
<organism evidence="4 5">
    <name type="scientific">Dokdonella soli</name>
    <dbReference type="NCBI Taxonomy" id="529810"/>
    <lineage>
        <taxon>Bacteria</taxon>
        <taxon>Pseudomonadati</taxon>
        <taxon>Pseudomonadota</taxon>
        <taxon>Gammaproteobacteria</taxon>
        <taxon>Lysobacterales</taxon>
        <taxon>Rhodanobacteraceae</taxon>
        <taxon>Dokdonella</taxon>
    </lineage>
</organism>
<keyword evidence="2" id="KW-0732">Signal</keyword>
<dbReference type="EMBL" id="BAAAEU010000001">
    <property type="protein sequence ID" value="GAA0706144.1"/>
    <property type="molecule type" value="Genomic_DNA"/>
</dbReference>
<comment type="caution">
    <text evidence="4">The sequence shown here is derived from an EMBL/GenBank/DDBJ whole genome shotgun (WGS) entry which is preliminary data.</text>
</comment>
<proteinExistence type="predicted"/>
<name>A0ABN1ICA5_9GAMM</name>
<feature type="domain" description="Glutaredoxin" evidence="3">
    <location>
        <begin position="41"/>
        <end position="97"/>
    </location>
</feature>
<keyword evidence="5" id="KW-1185">Reference proteome</keyword>
<dbReference type="InterPro" id="IPR017937">
    <property type="entry name" value="Thioredoxin_CS"/>
</dbReference>
<sequence>MLRRLLPALSIALAFAALAACTRAPSVDQTTLRTIVGNEPVVLLSASWCGYCRKLRTDLKQWGVHYREYDIENSTAGTRAFALLKGSGVPILLVGERRFHGYVPRQIHTSLRDAGLAPASAAR</sequence>
<dbReference type="Pfam" id="PF00462">
    <property type="entry name" value="Glutaredoxin"/>
    <property type="match status" value="1"/>
</dbReference>
<dbReference type="PROSITE" id="PS51354">
    <property type="entry name" value="GLUTAREDOXIN_2"/>
    <property type="match status" value="1"/>
</dbReference>
<evidence type="ECO:0000256" key="1">
    <source>
        <dbReference type="ARBA" id="ARBA00023284"/>
    </source>
</evidence>
<dbReference type="InterPro" id="IPR036249">
    <property type="entry name" value="Thioredoxin-like_sf"/>
</dbReference>
<evidence type="ECO:0000313" key="5">
    <source>
        <dbReference type="Proteomes" id="UP001501523"/>
    </source>
</evidence>
<reference evidence="4 5" key="1">
    <citation type="journal article" date="2019" name="Int. J. Syst. Evol. Microbiol.">
        <title>The Global Catalogue of Microorganisms (GCM) 10K type strain sequencing project: providing services to taxonomists for standard genome sequencing and annotation.</title>
        <authorList>
            <consortium name="The Broad Institute Genomics Platform"/>
            <consortium name="The Broad Institute Genome Sequencing Center for Infectious Disease"/>
            <person name="Wu L."/>
            <person name="Ma J."/>
        </authorList>
    </citation>
    <scope>NUCLEOTIDE SEQUENCE [LARGE SCALE GENOMIC DNA]</scope>
    <source>
        <strain evidence="4 5">JCM 15421</strain>
    </source>
</reference>
<dbReference type="PROSITE" id="PS00194">
    <property type="entry name" value="THIOREDOXIN_1"/>
    <property type="match status" value="1"/>
</dbReference>
<gene>
    <name evidence="4" type="ORF">GCM10009105_04120</name>
</gene>
<dbReference type="RefSeq" id="WP_343786744.1">
    <property type="nucleotide sequence ID" value="NZ_BAAAEU010000001.1"/>
</dbReference>
<dbReference type="PROSITE" id="PS51257">
    <property type="entry name" value="PROKAR_LIPOPROTEIN"/>
    <property type="match status" value="1"/>
</dbReference>
<evidence type="ECO:0000256" key="2">
    <source>
        <dbReference type="SAM" id="SignalP"/>
    </source>
</evidence>
<feature type="signal peptide" evidence="2">
    <location>
        <begin position="1"/>
        <end position="19"/>
    </location>
</feature>
<dbReference type="InterPro" id="IPR002109">
    <property type="entry name" value="Glutaredoxin"/>
</dbReference>
<keyword evidence="1" id="KW-0676">Redox-active center</keyword>
<dbReference type="CDD" id="cd02976">
    <property type="entry name" value="NrdH"/>
    <property type="match status" value="1"/>
</dbReference>
<feature type="chain" id="PRO_5046492784" description="Glutaredoxin domain-containing protein" evidence="2">
    <location>
        <begin position="20"/>
        <end position="123"/>
    </location>
</feature>
<dbReference type="SUPFAM" id="SSF52833">
    <property type="entry name" value="Thioredoxin-like"/>
    <property type="match status" value="1"/>
</dbReference>